<dbReference type="Gene3D" id="3.80.10.10">
    <property type="entry name" value="Ribonuclease Inhibitor"/>
    <property type="match status" value="1"/>
</dbReference>
<organism evidence="1 2">
    <name type="scientific">Echria macrotheca</name>
    <dbReference type="NCBI Taxonomy" id="438768"/>
    <lineage>
        <taxon>Eukaryota</taxon>
        <taxon>Fungi</taxon>
        <taxon>Dikarya</taxon>
        <taxon>Ascomycota</taxon>
        <taxon>Pezizomycotina</taxon>
        <taxon>Sordariomycetes</taxon>
        <taxon>Sordariomycetidae</taxon>
        <taxon>Sordariales</taxon>
        <taxon>Schizotheciaceae</taxon>
        <taxon>Echria</taxon>
    </lineage>
</organism>
<keyword evidence="2" id="KW-1185">Reference proteome</keyword>
<protein>
    <submittedName>
        <fullName evidence="1">Uncharacterized protein</fullName>
    </submittedName>
</protein>
<sequence length="562" mass="63456">MSAAKFFSLPELITLLAEHAAGYDKPTARLASLSLVNQTFHAAITPLVYREIMLDTFPDEVKILQLAKANNRHLRHTRTLTLGWTNSRNCPDFDEGVLTLLRQMPNLTTFNWYPQLLKTETLRVLQVACPKVKALRLDFGDETELCLGMAPGRQAERGFSPNLYRGPDITPFRNLECLALNGLWDDLTSWKSQLVHVLMNSPNLRVLRLSLLGDTLVRLGEANRSVYQHFFDRLCDSYGESGGAPLKLTSLSFGLGMCPHDESSLAKLVDVSGLHDVHFDNEEVARSARSSLGSINVEFPDVPIAYAAFGPTRCPSLRRFTVHYYDRRVHIFFCENATKDWARNLFVSASKQGFGYEIAALLRPHPSFPVLPLHLRMTEVNLRRFGGLYVFTEPQDPNLLQREYVSAWQVLDSLVRDDDGTVEGLTIWMCASKRDKTGISLFGVLTDALGNLSALSQLAIELPPARQPPSIELKEIATRLATACRSLRYFKLRDRCFVISRRGGVVVDVEEFAFKTWAKVGPTLDFVELFRYNLYSQQHELGSDESGLDGYEEYEESDDFML</sequence>
<comment type="caution">
    <text evidence="1">The sequence shown here is derived from an EMBL/GenBank/DDBJ whole genome shotgun (WGS) entry which is preliminary data.</text>
</comment>
<accession>A0AAJ0BKE4</accession>
<dbReference type="AlphaFoldDB" id="A0AAJ0BKE4"/>
<evidence type="ECO:0000313" key="2">
    <source>
        <dbReference type="Proteomes" id="UP001239445"/>
    </source>
</evidence>
<dbReference type="InterPro" id="IPR032675">
    <property type="entry name" value="LRR_dom_sf"/>
</dbReference>
<dbReference type="EMBL" id="MU839828">
    <property type="protein sequence ID" value="KAK1759826.1"/>
    <property type="molecule type" value="Genomic_DNA"/>
</dbReference>
<dbReference type="Proteomes" id="UP001239445">
    <property type="component" value="Unassembled WGS sequence"/>
</dbReference>
<name>A0AAJ0BKE4_9PEZI</name>
<proteinExistence type="predicted"/>
<reference evidence="1" key="1">
    <citation type="submission" date="2023-06" db="EMBL/GenBank/DDBJ databases">
        <title>Genome-scale phylogeny and comparative genomics of the fungal order Sordariales.</title>
        <authorList>
            <consortium name="Lawrence Berkeley National Laboratory"/>
            <person name="Hensen N."/>
            <person name="Bonometti L."/>
            <person name="Westerberg I."/>
            <person name="Brannstrom I.O."/>
            <person name="Guillou S."/>
            <person name="Cros-Aarteil S."/>
            <person name="Calhoun S."/>
            <person name="Haridas S."/>
            <person name="Kuo A."/>
            <person name="Mondo S."/>
            <person name="Pangilinan J."/>
            <person name="Riley R."/>
            <person name="Labutti K."/>
            <person name="Andreopoulos B."/>
            <person name="Lipzen A."/>
            <person name="Chen C."/>
            <person name="Yanf M."/>
            <person name="Daum C."/>
            <person name="Ng V."/>
            <person name="Clum A."/>
            <person name="Steindorff A."/>
            <person name="Ohm R."/>
            <person name="Martin F."/>
            <person name="Silar P."/>
            <person name="Natvig D."/>
            <person name="Lalanne C."/>
            <person name="Gautier V."/>
            <person name="Ament-Velasquez S.L."/>
            <person name="Kruys A."/>
            <person name="Hutchinson M.I."/>
            <person name="Powell A.J."/>
            <person name="Barry K."/>
            <person name="Miller A.N."/>
            <person name="Grigoriev I.V."/>
            <person name="Debuchy R."/>
            <person name="Gladieux P."/>
            <person name="Thoren M.H."/>
            <person name="Johannesson H."/>
        </authorList>
    </citation>
    <scope>NUCLEOTIDE SEQUENCE</scope>
    <source>
        <strain evidence="1">PSN4</strain>
    </source>
</reference>
<gene>
    <name evidence="1" type="ORF">QBC47DRAFT_116634</name>
</gene>
<evidence type="ECO:0000313" key="1">
    <source>
        <dbReference type="EMBL" id="KAK1759826.1"/>
    </source>
</evidence>